<evidence type="ECO:0000259" key="2">
    <source>
        <dbReference type="PROSITE" id="PS50110"/>
    </source>
</evidence>
<keyword evidence="4" id="KW-1185">Reference proteome</keyword>
<dbReference type="Gene3D" id="1.10.10.10">
    <property type="entry name" value="Winged helix-like DNA-binding domain superfamily/Winged helix DNA-binding domain"/>
    <property type="match status" value="1"/>
</dbReference>
<protein>
    <recommendedName>
        <fullName evidence="2">Response regulatory domain-containing protein</fullName>
    </recommendedName>
</protein>
<dbReference type="PROSITE" id="PS50110">
    <property type="entry name" value="RESPONSE_REGULATORY"/>
    <property type="match status" value="1"/>
</dbReference>
<gene>
    <name evidence="3" type="ORF">MED217_01660</name>
</gene>
<dbReference type="eggNOG" id="COG2197">
    <property type="taxonomic scope" value="Bacteria"/>
</dbReference>
<evidence type="ECO:0000256" key="1">
    <source>
        <dbReference type="PROSITE-ProRule" id="PRU00169"/>
    </source>
</evidence>
<dbReference type="OrthoDB" id="659223at2"/>
<dbReference type="PANTHER" id="PTHR45566:SF1">
    <property type="entry name" value="HTH-TYPE TRANSCRIPTIONAL REGULATOR YHJB-RELATED"/>
    <property type="match status" value="1"/>
</dbReference>
<dbReference type="Proteomes" id="UP000001601">
    <property type="component" value="Unassembled WGS sequence"/>
</dbReference>
<comment type="caution">
    <text evidence="3">The sequence shown here is derived from an EMBL/GenBank/DDBJ whole genome shotgun (WGS) entry which is preliminary data.</text>
</comment>
<dbReference type="PANTHER" id="PTHR45566">
    <property type="entry name" value="HTH-TYPE TRANSCRIPTIONAL REGULATOR YHJB-RELATED"/>
    <property type="match status" value="1"/>
</dbReference>
<dbReference type="SUPFAM" id="SSF52172">
    <property type="entry name" value="CheY-like"/>
    <property type="match status" value="1"/>
</dbReference>
<feature type="domain" description="Response regulatory" evidence="2">
    <location>
        <begin position="4"/>
        <end position="133"/>
    </location>
</feature>
<dbReference type="AlphaFoldDB" id="A3XKV7"/>
<proteinExistence type="predicted"/>
<sequence length="221" mass="24899">MFKKVLIAEDFQGDTKSIVDTLKEQTFIAEVYEAQYCDTAYTRIQVALQEQQPFELLITDLSFKPGSLTRKLTSGYALIKAVRALDPEIKIIVNSVEDNPVKIKELLDGYKIDGYVCKGRSSLNELIQAVKQASTGAVFVSSQIDLSEKRNVIELEELDLIVINDLAEGYSKREIRERLIKQGIKPNSESSLDKRVSKLFIQFDVKNSTHLVAKLARQGII</sequence>
<feature type="modified residue" description="4-aspartylphosphate" evidence="1">
    <location>
        <position position="60"/>
    </location>
</feature>
<dbReference type="InterPro" id="IPR036388">
    <property type="entry name" value="WH-like_DNA-bd_sf"/>
</dbReference>
<keyword evidence="1" id="KW-0597">Phosphoprotein</keyword>
<dbReference type="RefSeq" id="WP_009778727.1">
    <property type="nucleotide sequence ID" value="NZ_CH672395.1"/>
</dbReference>
<evidence type="ECO:0000313" key="3">
    <source>
        <dbReference type="EMBL" id="EAQ49816.1"/>
    </source>
</evidence>
<dbReference type="GO" id="GO:0000160">
    <property type="term" value="P:phosphorelay signal transduction system"/>
    <property type="evidence" value="ECO:0007669"/>
    <property type="project" value="InterPro"/>
</dbReference>
<dbReference type="InterPro" id="IPR011006">
    <property type="entry name" value="CheY-like_superfamily"/>
</dbReference>
<name>A3XKV7_LEEBM</name>
<dbReference type="Gene3D" id="3.40.50.2300">
    <property type="match status" value="1"/>
</dbReference>
<dbReference type="STRING" id="398720.MED217_01660"/>
<evidence type="ECO:0000313" key="4">
    <source>
        <dbReference type="Proteomes" id="UP000001601"/>
    </source>
</evidence>
<dbReference type="InterPro" id="IPR051015">
    <property type="entry name" value="EvgA-like"/>
</dbReference>
<dbReference type="EMBL" id="AANC01000003">
    <property type="protein sequence ID" value="EAQ49816.1"/>
    <property type="molecule type" value="Genomic_DNA"/>
</dbReference>
<dbReference type="HOGENOM" id="CLU_1254110_0_0_10"/>
<accession>A3XKV7</accession>
<dbReference type="InterPro" id="IPR001789">
    <property type="entry name" value="Sig_transdc_resp-reg_receiver"/>
</dbReference>
<organism evidence="3 4">
    <name type="scientific">Leeuwenhoekiella blandensis (strain CECT 7118 / CCUG 51940 / KCTC 22103 / MED217)</name>
    <name type="common">Flavobacterium sp. (strain MED217)</name>
    <dbReference type="NCBI Taxonomy" id="398720"/>
    <lineage>
        <taxon>Bacteria</taxon>
        <taxon>Pseudomonadati</taxon>
        <taxon>Bacteroidota</taxon>
        <taxon>Flavobacteriia</taxon>
        <taxon>Flavobacteriales</taxon>
        <taxon>Flavobacteriaceae</taxon>
        <taxon>Leeuwenhoekiella</taxon>
    </lineage>
</organism>
<reference evidence="3 4" key="1">
    <citation type="journal article" date="2007" name="Nature">
        <title>Light stimulates growth of proteorhodopsin-containing marine Flavobacteria.</title>
        <authorList>
            <person name="Gomez-Consarnau L."/>
            <person name="Gonzalez J.M."/>
            <person name="Coll-Llado M."/>
            <person name="Gourdon P."/>
            <person name="Pascher T."/>
            <person name="Neutze R."/>
            <person name="Pedros-Alio C."/>
            <person name="Pinhassi J."/>
        </authorList>
    </citation>
    <scope>NUCLEOTIDE SEQUENCE [LARGE SCALE GENOMIC DNA]</scope>
    <source>
        <strain evidence="3 4">MED217</strain>
    </source>
</reference>